<evidence type="ECO:0000256" key="2">
    <source>
        <dbReference type="ARBA" id="ARBA00022603"/>
    </source>
</evidence>
<evidence type="ECO:0000256" key="3">
    <source>
        <dbReference type="ARBA" id="ARBA00022679"/>
    </source>
</evidence>
<evidence type="ECO:0000256" key="5">
    <source>
        <dbReference type="PIRNR" id="PIRNR000410"/>
    </source>
</evidence>
<evidence type="ECO:0000313" key="7">
    <source>
        <dbReference type="EMBL" id="KAF1692987.1"/>
    </source>
</evidence>
<dbReference type="PIRSF" id="PIRSF000410">
    <property type="entry name" value="CheR"/>
    <property type="match status" value="1"/>
</dbReference>
<dbReference type="Gene3D" id="1.10.155.10">
    <property type="entry name" value="Chemotaxis receptor methyltransferase CheR, N-terminal domain"/>
    <property type="match status" value="1"/>
</dbReference>
<feature type="domain" description="CheR-type methyltransferase" evidence="6">
    <location>
        <begin position="11"/>
        <end position="283"/>
    </location>
</feature>
<dbReference type="Pfam" id="PF01739">
    <property type="entry name" value="CheR"/>
    <property type="match status" value="1"/>
</dbReference>
<evidence type="ECO:0000256" key="1">
    <source>
        <dbReference type="ARBA" id="ARBA00001541"/>
    </source>
</evidence>
<dbReference type="SUPFAM" id="SSF47757">
    <property type="entry name" value="Chemotaxis receptor methyltransferase CheR, N-terminal domain"/>
    <property type="match status" value="1"/>
</dbReference>
<dbReference type="InterPro" id="IPR029063">
    <property type="entry name" value="SAM-dependent_MTases_sf"/>
</dbReference>
<proteinExistence type="predicted"/>
<dbReference type="PANTHER" id="PTHR24422">
    <property type="entry name" value="CHEMOTAXIS PROTEIN METHYLTRANSFERASE"/>
    <property type="match status" value="1"/>
</dbReference>
<reference evidence="7 8" key="1">
    <citation type="submission" date="2017-10" db="EMBL/GenBank/DDBJ databases">
        <title>Whole genome sequencing of members of genus Pseudoxanthomonas.</title>
        <authorList>
            <person name="Kumar S."/>
            <person name="Bansal K."/>
            <person name="Kaur A."/>
            <person name="Patil P."/>
            <person name="Sharma S."/>
            <person name="Patil P.B."/>
        </authorList>
    </citation>
    <scope>NUCLEOTIDE SEQUENCE [LARGE SCALE GENOMIC DNA]</scope>
    <source>
        <strain evidence="7 8">DSM 17801</strain>
    </source>
</reference>
<dbReference type="InterPro" id="IPR022642">
    <property type="entry name" value="CheR_C"/>
</dbReference>
<dbReference type="InterPro" id="IPR036804">
    <property type="entry name" value="CheR_N_sf"/>
</dbReference>
<protein>
    <recommendedName>
        <fullName evidence="5">Chemotaxis protein methyltransferase</fullName>
        <ecNumber evidence="5">2.1.1.80</ecNumber>
    </recommendedName>
</protein>
<evidence type="ECO:0000313" key="8">
    <source>
        <dbReference type="Proteomes" id="UP000788419"/>
    </source>
</evidence>
<dbReference type="EC" id="2.1.1.80" evidence="5"/>
<evidence type="ECO:0000259" key="6">
    <source>
        <dbReference type="PROSITE" id="PS50123"/>
    </source>
</evidence>
<comment type="catalytic activity">
    <reaction evidence="1 5">
        <text>L-glutamyl-[protein] + S-adenosyl-L-methionine = [protein]-L-glutamate 5-O-methyl ester + S-adenosyl-L-homocysteine</text>
        <dbReference type="Rhea" id="RHEA:24452"/>
        <dbReference type="Rhea" id="RHEA-COMP:10208"/>
        <dbReference type="Rhea" id="RHEA-COMP:10311"/>
        <dbReference type="ChEBI" id="CHEBI:29973"/>
        <dbReference type="ChEBI" id="CHEBI:57856"/>
        <dbReference type="ChEBI" id="CHEBI:59789"/>
        <dbReference type="ChEBI" id="CHEBI:82795"/>
        <dbReference type="EC" id="2.1.1.80"/>
    </reaction>
</comment>
<dbReference type="Pfam" id="PF03705">
    <property type="entry name" value="CheR_N"/>
    <property type="match status" value="1"/>
</dbReference>
<dbReference type="InterPro" id="IPR022641">
    <property type="entry name" value="CheR_N"/>
</dbReference>
<accession>A0ABQ6Z5L0</accession>
<dbReference type="RefSeq" id="WP_162410985.1">
    <property type="nucleotide sequence ID" value="NZ_PDWN01000013.1"/>
</dbReference>
<name>A0ABQ6Z5L0_9GAMM</name>
<comment type="function">
    <text evidence="5">Methylation of the membrane-bound methyl-accepting chemotaxis proteins (MCP) to form gamma-glutamyl methyl ester residues in MCP.</text>
</comment>
<keyword evidence="4 5" id="KW-0949">S-adenosyl-L-methionine</keyword>
<keyword evidence="2 5" id="KW-0489">Methyltransferase</keyword>
<dbReference type="EMBL" id="PDWN01000013">
    <property type="protein sequence ID" value="KAF1692987.1"/>
    <property type="molecule type" value="Genomic_DNA"/>
</dbReference>
<organism evidence="7 8">
    <name type="scientific">Pseudoxanthomonas daejeonensis</name>
    <dbReference type="NCBI Taxonomy" id="266062"/>
    <lineage>
        <taxon>Bacteria</taxon>
        <taxon>Pseudomonadati</taxon>
        <taxon>Pseudomonadota</taxon>
        <taxon>Gammaproteobacteria</taxon>
        <taxon>Lysobacterales</taxon>
        <taxon>Lysobacteraceae</taxon>
        <taxon>Pseudoxanthomonas</taxon>
    </lineage>
</organism>
<gene>
    <name evidence="7" type="ORF">CSC65_12760</name>
</gene>
<comment type="caution">
    <text evidence="7">The sequence shown here is derived from an EMBL/GenBank/DDBJ whole genome shotgun (WGS) entry which is preliminary data.</text>
</comment>
<dbReference type="PROSITE" id="PS50123">
    <property type="entry name" value="CHER"/>
    <property type="match status" value="1"/>
</dbReference>
<keyword evidence="3 5" id="KW-0808">Transferase</keyword>
<dbReference type="SMART" id="SM00138">
    <property type="entry name" value="MeTrc"/>
    <property type="match status" value="1"/>
</dbReference>
<dbReference type="InterPro" id="IPR050903">
    <property type="entry name" value="Bact_Chemotaxis_MeTrfase"/>
</dbReference>
<evidence type="ECO:0000256" key="4">
    <source>
        <dbReference type="ARBA" id="ARBA00022691"/>
    </source>
</evidence>
<sequence>MSATHLPHPPTDQREFPFSDRDFRRVCQMIHARAGIALAPGKRDMVYGRLSRRLRALGMSDFGHYLDQLDAHPDGEEWQAFTNALTTNLTAFFREPHHFERLHAQLAESGGGPLKLWSCAASTGEEPYSIAITACEAFGTLTPPVRILATDIDTQVLATAQRGVYPLERISGLDEETRRRYFKRGTGPNEGRCRVHPALQALVDFRPLNLLDARYDVGGPFAAIFCRNVMIYFDKPTQRDILSRLVTQMDTTSLLYTGHSENYLHAADLIQPCGRTLYRRNPSAARA</sequence>
<dbReference type="PANTHER" id="PTHR24422:SF19">
    <property type="entry name" value="CHEMOTAXIS PROTEIN METHYLTRANSFERASE"/>
    <property type="match status" value="1"/>
</dbReference>
<keyword evidence="8" id="KW-1185">Reference proteome</keyword>
<dbReference type="Gene3D" id="3.40.50.150">
    <property type="entry name" value="Vaccinia Virus protein VP39"/>
    <property type="match status" value="1"/>
</dbReference>
<dbReference type="SUPFAM" id="SSF53335">
    <property type="entry name" value="S-adenosyl-L-methionine-dependent methyltransferases"/>
    <property type="match status" value="1"/>
</dbReference>
<dbReference type="Proteomes" id="UP000788419">
    <property type="component" value="Unassembled WGS sequence"/>
</dbReference>
<dbReference type="InterPro" id="IPR000780">
    <property type="entry name" value="CheR_MeTrfase"/>
</dbReference>
<dbReference type="InterPro" id="IPR026024">
    <property type="entry name" value="Chemotaxis_MeTrfase_CheR"/>
</dbReference>
<dbReference type="PRINTS" id="PR00996">
    <property type="entry name" value="CHERMTFRASE"/>
</dbReference>